<evidence type="ECO:0000256" key="1">
    <source>
        <dbReference type="SAM" id="Phobius"/>
    </source>
</evidence>
<proteinExistence type="predicted"/>
<feature type="transmembrane region" description="Helical" evidence="1">
    <location>
        <begin position="136"/>
        <end position="155"/>
    </location>
</feature>
<reference evidence="2" key="1">
    <citation type="submission" date="2023-08" db="EMBL/GenBank/DDBJ databases">
        <title>Draft sequence of the Babesia gibsoni genome.</title>
        <authorList>
            <person name="Yamagishi J.Y."/>
            <person name="Xuan X.X."/>
        </authorList>
    </citation>
    <scope>NUCLEOTIDE SEQUENCE</scope>
    <source>
        <strain evidence="2">Azabu</strain>
    </source>
</reference>
<sequence length="219" mass="24098">MLLKKEKVPGDSQLHGSITNCNNNTAKFKFLLAQIASTWVVTLALASAHMFLCLCMIPAKCEFDIAHFNGLCAGVLLVFGCVQSLAVVLVRPLRVIHALLHYNVNAVKQESDFLSIAITLGWYTYKRQGVQITTGNIFAGTAMLVMPLYGFYVSLSSLSCKEHSQSHYLATIVISCIDSYVSCLIFWALIRGRDINALPAFRMLGCNTVKLNAVTQKSD</sequence>
<feature type="transmembrane region" description="Helical" evidence="1">
    <location>
        <begin position="65"/>
        <end position="90"/>
    </location>
</feature>
<evidence type="ECO:0000313" key="2">
    <source>
        <dbReference type="EMBL" id="KAK1444158.1"/>
    </source>
</evidence>
<dbReference type="EMBL" id="JAVEPI010000001">
    <property type="protein sequence ID" value="KAK1444158.1"/>
    <property type="molecule type" value="Genomic_DNA"/>
</dbReference>
<gene>
    <name evidence="2" type="ORF">BgAZ_100640</name>
</gene>
<keyword evidence="1" id="KW-0812">Transmembrane</keyword>
<feature type="transmembrane region" description="Helical" evidence="1">
    <location>
        <begin position="167"/>
        <end position="190"/>
    </location>
</feature>
<name>A0AAD8PEZ2_BABGI</name>
<dbReference type="Proteomes" id="UP001230268">
    <property type="component" value="Unassembled WGS sequence"/>
</dbReference>
<feature type="transmembrane region" description="Helical" evidence="1">
    <location>
        <begin position="36"/>
        <end position="59"/>
    </location>
</feature>
<protein>
    <submittedName>
        <fullName evidence="2">Uncharacterized protein</fullName>
    </submittedName>
</protein>
<keyword evidence="3" id="KW-1185">Reference proteome</keyword>
<keyword evidence="1" id="KW-0472">Membrane</keyword>
<evidence type="ECO:0000313" key="3">
    <source>
        <dbReference type="Proteomes" id="UP001230268"/>
    </source>
</evidence>
<organism evidence="2 3">
    <name type="scientific">Babesia gibsoni</name>
    <dbReference type="NCBI Taxonomy" id="33632"/>
    <lineage>
        <taxon>Eukaryota</taxon>
        <taxon>Sar</taxon>
        <taxon>Alveolata</taxon>
        <taxon>Apicomplexa</taxon>
        <taxon>Aconoidasida</taxon>
        <taxon>Piroplasmida</taxon>
        <taxon>Babesiidae</taxon>
        <taxon>Babesia</taxon>
    </lineage>
</organism>
<comment type="caution">
    <text evidence="2">The sequence shown here is derived from an EMBL/GenBank/DDBJ whole genome shotgun (WGS) entry which is preliminary data.</text>
</comment>
<keyword evidence="1" id="KW-1133">Transmembrane helix</keyword>
<dbReference type="AlphaFoldDB" id="A0AAD8PEZ2"/>
<accession>A0AAD8PEZ2</accession>